<evidence type="ECO:0000313" key="1">
    <source>
        <dbReference type="EMBL" id="AFA44644.1"/>
    </source>
</evidence>
<dbReference type="KEGG" id="vg:14012959"/>
<dbReference type="Proteomes" id="UP000007524">
    <property type="component" value="Segment"/>
</dbReference>
<reference evidence="1 2" key="1">
    <citation type="journal article" date="2012" name="J. Virol.">
        <title>Genome of Klebsiella sp.-Infecting Bacteriophage vB_KleM_RaK2.</title>
        <authorList>
            <person name="Simoliunas E."/>
            <person name="Kaliniene L."/>
            <person name="Truncaite L."/>
            <person name="Klausa V."/>
            <person name="Zajanckauskaite A."/>
            <person name="Meskys R."/>
        </authorList>
    </citation>
    <scope>NUCLEOTIDE SEQUENCE [LARGE SCALE GENOMIC DNA]</scope>
</reference>
<keyword evidence="2" id="KW-1185">Reference proteome</keyword>
<protein>
    <submittedName>
        <fullName evidence="1">Uncharacterized protein</fullName>
    </submittedName>
</protein>
<dbReference type="EMBL" id="JQ513383">
    <property type="protein sequence ID" value="AFA44644.1"/>
    <property type="molecule type" value="Genomic_DNA"/>
</dbReference>
<sequence length="60" mass="7302">MIDNYQQIKTLSEYYKIDTNYIVRMPVELDESLHKWRYFSVLNNLNFVINSLYELQGKLP</sequence>
<dbReference type="GeneID" id="14012959"/>
<accession>H6X4H8</accession>
<gene>
    <name evidence="1" type="ORF">RaK2_00371</name>
</gene>
<dbReference type="RefSeq" id="YP_007007526.1">
    <property type="nucleotide sequence ID" value="NC_019526.1"/>
</dbReference>
<proteinExistence type="predicted"/>
<organism evidence="1 2">
    <name type="scientific">Klebsiella phage vB_KleM_RaK2</name>
    <dbReference type="NCBI Taxonomy" id="1147094"/>
    <lineage>
        <taxon>Viruses</taxon>
        <taxon>Duplodnaviria</taxon>
        <taxon>Heunggongvirae</taxon>
        <taxon>Uroviricota</taxon>
        <taxon>Caudoviricetes</taxon>
        <taxon>Alcyoneusvirus</taxon>
        <taxon>Alcyoneusvirus RaK2</taxon>
    </lineage>
</organism>
<evidence type="ECO:0000313" key="2">
    <source>
        <dbReference type="Proteomes" id="UP000007524"/>
    </source>
</evidence>
<name>H6X4H8_9CAUD</name>